<keyword evidence="4" id="KW-1185">Reference proteome</keyword>
<dbReference type="Pfam" id="PF00248">
    <property type="entry name" value="Aldo_ket_red"/>
    <property type="match status" value="1"/>
</dbReference>
<dbReference type="InterPro" id="IPR018170">
    <property type="entry name" value="Aldo/ket_reductase_CS"/>
</dbReference>
<evidence type="ECO:0000313" key="4">
    <source>
        <dbReference type="Proteomes" id="UP000827889"/>
    </source>
</evidence>
<organism evidence="4 5">
    <name type="scientific">Rhodamnia argentea</name>
    <dbReference type="NCBI Taxonomy" id="178133"/>
    <lineage>
        <taxon>Eukaryota</taxon>
        <taxon>Viridiplantae</taxon>
        <taxon>Streptophyta</taxon>
        <taxon>Embryophyta</taxon>
        <taxon>Tracheophyta</taxon>
        <taxon>Spermatophyta</taxon>
        <taxon>Magnoliopsida</taxon>
        <taxon>eudicotyledons</taxon>
        <taxon>Gunneridae</taxon>
        <taxon>Pentapetalae</taxon>
        <taxon>rosids</taxon>
        <taxon>malvids</taxon>
        <taxon>Myrtales</taxon>
        <taxon>Myrtaceae</taxon>
        <taxon>Myrtoideae</taxon>
        <taxon>Myrteae</taxon>
        <taxon>Australasian group</taxon>
        <taxon>Rhodamnia</taxon>
    </lineage>
</organism>
<dbReference type="InterPro" id="IPR023210">
    <property type="entry name" value="NADP_OxRdtase_dom"/>
</dbReference>
<proteinExistence type="predicted"/>
<name>A0A8B8QY99_9MYRT</name>
<protein>
    <submittedName>
        <fullName evidence="5">Non-functional NADPH-dependent codeinone reductase 2-like</fullName>
    </submittedName>
</protein>
<dbReference type="GO" id="GO:0016616">
    <property type="term" value="F:oxidoreductase activity, acting on the CH-OH group of donors, NAD or NADP as acceptor"/>
    <property type="evidence" value="ECO:0007669"/>
    <property type="project" value="InterPro"/>
</dbReference>
<gene>
    <name evidence="5" type="primary">LOC115756424</name>
</gene>
<feature type="domain" description="NADP-dependent oxidoreductase" evidence="3">
    <location>
        <begin position="68"/>
        <end position="340"/>
    </location>
</feature>
<dbReference type="PROSITE" id="PS00063">
    <property type="entry name" value="ALDOKETO_REDUCTASE_3"/>
    <property type="match status" value="1"/>
</dbReference>
<dbReference type="Proteomes" id="UP000827889">
    <property type="component" value="Chromosome 6"/>
</dbReference>
<dbReference type="GO" id="GO:0044550">
    <property type="term" value="P:secondary metabolite biosynthetic process"/>
    <property type="evidence" value="ECO:0007669"/>
    <property type="project" value="UniProtKB-ARBA"/>
</dbReference>
<dbReference type="InterPro" id="IPR044497">
    <property type="entry name" value="AKR4A/B"/>
</dbReference>
<accession>A0A8B8QY99</accession>
<evidence type="ECO:0000259" key="3">
    <source>
        <dbReference type="Pfam" id="PF00248"/>
    </source>
</evidence>
<dbReference type="RefSeq" id="XP_030552055.1">
    <property type="nucleotide sequence ID" value="XM_030696195.2"/>
</dbReference>
<sequence length="369" mass="41438">MKLRCGICIIGREERIKTIRSQRDYQGKSSLHHLLSPAQSKMKTKSDVTPASIPAAALKSSGRKIPLLGFGTAAFPNVDHEVTKAAVLGAIKLGYRHFDTATLYHTEEPIGEAIAEAVSQGLIKSREDLFITTKLWCSDAHPGLVLPALKNSLKNIKLDYIDLYLIHWPVSTKPGTSEFPMKKEHFMPMDFKAVWADMEECQRKGLARSIGVSNFSCKKLSFILANAQIPPEVNQVEFNPLWQQKKLREFCEANGVLLTAYSVLGAVVSNGGSNKVMDCKQLKEIARAKGKTVAQICRRWAYEQGVCVLAKSFNKERMKENLEIFDWELTEEESRKIDEIPQSRGYLGEEYISEHGPYRTFAELWDGGL</sequence>
<dbReference type="PRINTS" id="PR00069">
    <property type="entry name" value="ALDKETRDTASE"/>
</dbReference>
<dbReference type="AlphaFoldDB" id="A0A8B8QY99"/>
<reference evidence="5" key="1">
    <citation type="submission" date="2025-08" db="UniProtKB">
        <authorList>
            <consortium name="RefSeq"/>
        </authorList>
    </citation>
    <scope>IDENTIFICATION</scope>
    <source>
        <tissue evidence="5">Leaf</tissue>
    </source>
</reference>
<dbReference type="OrthoDB" id="416253at2759"/>
<dbReference type="CDD" id="cd19124">
    <property type="entry name" value="AKR_AKR4A_4B"/>
    <property type="match status" value="1"/>
</dbReference>
<dbReference type="GeneID" id="115756424"/>
<dbReference type="PROSITE" id="PS00062">
    <property type="entry name" value="ALDOKETO_REDUCTASE_2"/>
    <property type="match status" value="1"/>
</dbReference>
<dbReference type="InterPro" id="IPR020471">
    <property type="entry name" value="AKR"/>
</dbReference>
<dbReference type="Gene3D" id="3.20.20.100">
    <property type="entry name" value="NADP-dependent oxidoreductase domain"/>
    <property type="match status" value="1"/>
</dbReference>
<dbReference type="SUPFAM" id="SSF51430">
    <property type="entry name" value="NAD(P)-linked oxidoreductase"/>
    <property type="match status" value="1"/>
</dbReference>
<keyword evidence="2" id="KW-0560">Oxidoreductase</keyword>
<dbReference type="PROSITE" id="PS00798">
    <property type="entry name" value="ALDOKETO_REDUCTASE_1"/>
    <property type="match status" value="1"/>
</dbReference>
<evidence type="ECO:0000313" key="5">
    <source>
        <dbReference type="RefSeq" id="XP_030552055.1"/>
    </source>
</evidence>
<comment type="pathway">
    <text evidence="1">Secondary metabolite biosynthesis; terpenoid biosynthesis.</text>
</comment>
<evidence type="ECO:0000256" key="1">
    <source>
        <dbReference type="ARBA" id="ARBA00004721"/>
    </source>
</evidence>
<dbReference type="FunFam" id="3.20.20.100:FF:000014">
    <property type="entry name" value="NAD(P)-linked oxidoreductase superfamily protein"/>
    <property type="match status" value="1"/>
</dbReference>
<dbReference type="KEGG" id="rarg:115756424"/>
<dbReference type="PANTHER" id="PTHR11732">
    <property type="entry name" value="ALDO/KETO REDUCTASE"/>
    <property type="match status" value="1"/>
</dbReference>
<dbReference type="InterPro" id="IPR036812">
    <property type="entry name" value="NAD(P)_OxRdtase_dom_sf"/>
</dbReference>
<evidence type="ECO:0000256" key="2">
    <source>
        <dbReference type="ARBA" id="ARBA00023002"/>
    </source>
</evidence>